<keyword evidence="2" id="KW-0723">Serine/threonine-protein kinase</keyword>
<gene>
    <name evidence="10" type="primary">gsk3_0</name>
    <name evidence="10" type="ORF">Cantr_03064</name>
</gene>
<sequence>MFNPIHSQHEDINDQFIRNVDYGLLEAEYGVTKYYPNYVHNPSISTPESKSLIEDKPIYKQVKNKQFKKELRKNQRKQMRQLKQQQREERKEARDLIRGERQELKEMAREEKRERREQRRSSTNMAAAPTAPAAVADPYKQETQFRQRHNSYQPVPLSTNNTMNSTNTTNGTNGTAIQHEYRGHYMKLSNSYEINNNGINRSFSFDNDSDKTEVEEIEEAEDEVDPLATDGLVKSFQSTTLTNTLNHSLSLNNNNNNLYDDSNSSKMKRGNSFDQSKSYLTNLRNKFKFHRRGSEQFELEQVTVQTPSGETTQMNFIKSDVVGHGSFGVVYKIQLQPTNQIAAIKRVLQDRRFKNRELSIMKKLHHRNVIQLFYYFLSTSHKDDVYLLLILEFMPETLYKTGQFYTSKRLAMPPLEVKLFTYQMFRSLAYIHSMGICHRDIKPQNLLVNPATGELKLADFGSAKILVPTEPNVSYICSRYYRAPELIFGATNYTTKIDVWSAGCVVAEMILGQPLFPGESGIDQLVEIIKILGTPSREQIQHMNPNYMEHKFPSIKPINLSKIFKKASSESIEFLAKILVYSPIQRISAIDALVDPYFDELRSQDTKLPNYRKIFLQQFHHSSNNGTTANFTNAANYQLYNSQPDSRDLPELFDFDDRELSISPQLNGMLVPQWAMSHLKLQHQRINNLNEFVPMTNEEMKVKLD</sequence>
<dbReference type="SUPFAM" id="SSF56112">
    <property type="entry name" value="Protein kinase-like (PK-like)"/>
    <property type="match status" value="1"/>
</dbReference>
<dbReference type="PANTHER" id="PTHR24057:SF0">
    <property type="entry name" value="PROTEIN KINASE SHAGGY-RELATED"/>
    <property type="match status" value="1"/>
</dbReference>
<feature type="binding site" evidence="7">
    <location>
        <position position="345"/>
    </location>
    <ligand>
        <name>ATP</name>
        <dbReference type="ChEBI" id="CHEBI:30616"/>
    </ligand>
</feature>
<dbReference type="InterPro" id="IPR039192">
    <property type="entry name" value="STKc_GSK3"/>
</dbReference>
<evidence type="ECO:0000259" key="9">
    <source>
        <dbReference type="PROSITE" id="PS50011"/>
    </source>
</evidence>
<comment type="caution">
    <text evidence="10">The sequence shown here is derived from an EMBL/GenBank/DDBJ whole genome shotgun (WGS) entry which is preliminary data.</text>
</comment>
<dbReference type="InterPro" id="IPR008271">
    <property type="entry name" value="Ser/Thr_kinase_AS"/>
</dbReference>
<accession>A0A367YNM0</accession>
<dbReference type="PROSITE" id="PS00108">
    <property type="entry name" value="PROTEIN_KINASE_ST"/>
    <property type="match status" value="1"/>
</dbReference>
<name>A0A367YNM0_9ASCO</name>
<dbReference type="Gene3D" id="1.10.510.10">
    <property type="entry name" value="Transferase(Phosphotransferase) domain 1"/>
    <property type="match status" value="1"/>
</dbReference>
<dbReference type="InterPro" id="IPR000719">
    <property type="entry name" value="Prot_kinase_dom"/>
</dbReference>
<dbReference type="InterPro" id="IPR011009">
    <property type="entry name" value="Kinase-like_dom_sf"/>
</dbReference>
<evidence type="ECO:0000256" key="8">
    <source>
        <dbReference type="SAM" id="MobiDB-lite"/>
    </source>
</evidence>
<evidence type="ECO:0000313" key="11">
    <source>
        <dbReference type="Proteomes" id="UP000253472"/>
    </source>
</evidence>
<organism evidence="10 11">
    <name type="scientific">Candida viswanathii</name>
    <dbReference type="NCBI Taxonomy" id="5486"/>
    <lineage>
        <taxon>Eukaryota</taxon>
        <taxon>Fungi</taxon>
        <taxon>Dikarya</taxon>
        <taxon>Ascomycota</taxon>
        <taxon>Saccharomycotina</taxon>
        <taxon>Pichiomycetes</taxon>
        <taxon>Debaryomycetaceae</taxon>
        <taxon>Candida/Lodderomyces clade</taxon>
        <taxon>Candida</taxon>
    </lineage>
</organism>
<dbReference type="GO" id="GO:0004674">
    <property type="term" value="F:protein serine/threonine kinase activity"/>
    <property type="evidence" value="ECO:0007669"/>
    <property type="project" value="UniProtKB-KW"/>
</dbReference>
<dbReference type="STRING" id="5486.A0A367YNM0"/>
<keyword evidence="6 7" id="KW-0067">ATP-binding</keyword>
<keyword evidence="5 10" id="KW-0418">Kinase</keyword>
<feature type="domain" description="Protein kinase" evidence="9">
    <location>
        <begin position="316"/>
        <end position="598"/>
    </location>
</feature>
<dbReference type="Gene3D" id="3.30.200.20">
    <property type="entry name" value="Phosphorylase Kinase, domain 1"/>
    <property type="match status" value="1"/>
</dbReference>
<dbReference type="Pfam" id="PF00069">
    <property type="entry name" value="Pkinase"/>
    <property type="match status" value="1"/>
</dbReference>
<feature type="compositionally biased region" description="Basic and acidic residues" evidence="8">
    <location>
        <begin position="85"/>
        <end position="120"/>
    </location>
</feature>
<dbReference type="CDD" id="cd14137">
    <property type="entry name" value="STKc_GSK3"/>
    <property type="match status" value="1"/>
</dbReference>
<keyword evidence="3" id="KW-0808">Transferase</keyword>
<evidence type="ECO:0000256" key="1">
    <source>
        <dbReference type="ARBA" id="ARBA00005527"/>
    </source>
</evidence>
<dbReference type="AlphaFoldDB" id="A0A367YNM0"/>
<dbReference type="GO" id="GO:0004712">
    <property type="term" value="F:protein serine/threonine/tyrosine kinase activity"/>
    <property type="evidence" value="ECO:0007669"/>
    <property type="project" value="TreeGrafter"/>
</dbReference>
<dbReference type="GO" id="GO:0007165">
    <property type="term" value="P:signal transduction"/>
    <property type="evidence" value="ECO:0007669"/>
    <property type="project" value="TreeGrafter"/>
</dbReference>
<dbReference type="GO" id="GO:0005524">
    <property type="term" value="F:ATP binding"/>
    <property type="evidence" value="ECO:0007669"/>
    <property type="project" value="UniProtKB-UniRule"/>
</dbReference>
<evidence type="ECO:0000313" key="10">
    <source>
        <dbReference type="EMBL" id="RCK67367.1"/>
    </source>
</evidence>
<dbReference type="InterPro" id="IPR017441">
    <property type="entry name" value="Protein_kinase_ATP_BS"/>
</dbReference>
<proteinExistence type="inferred from homology"/>
<feature type="compositionally biased region" description="Low complexity" evidence="8">
    <location>
        <begin position="126"/>
        <end position="138"/>
    </location>
</feature>
<dbReference type="Proteomes" id="UP000253472">
    <property type="component" value="Unassembled WGS sequence"/>
</dbReference>
<evidence type="ECO:0000256" key="3">
    <source>
        <dbReference type="ARBA" id="ARBA00022679"/>
    </source>
</evidence>
<dbReference type="OrthoDB" id="272141at2759"/>
<dbReference type="InterPro" id="IPR050591">
    <property type="entry name" value="GSK-3"/>
</dbReference>
<dbReference type="FunFam" id="1.10.510.10:FF:000082">
    <property type="entry name" value="Shaggy-related protein kinase kappa"/>
    <property type="match status" value="1"/>
</dbReference>
<evidence type="ECO:0000256" key="4">
    <source>
        <dbReference type="ARBA" id="ARBA00022741"/>
    </source>
</evidence>
<protein>
    <submittedName>
        <fullName evidence="10">Protein kinase gsk3</fullName>
    </submittedName>
</protein>
<evidence type="ECO:0000256" key="7">
    <source>
        <dbReference type="PROSITE-ProRule" id="PRU10141"/>
    </source>
</evidence>
<dbReference type="SMART" id="SM00220">
    <property type="entry name" value="S_TKc"/>
    <property type="match status" value="1"/>
</dbReference>
<dbReference type="GO" id="GO:0005737">
    <property type="term" value="C:cytoplasm"/>
    <property type="evidence" value="ECO:0007669"/>
    <property type="project" value="TreeGrafter"/>
</dbReference>
<evidence type="ECO:0000256" key="6">
    <source>
        <dbReference type="ARBA" id="ARBA00022840"/>
    </source>
</evidence>
<evidence type="ECO:0000256" key="2">
    <source>
        <dbReference type="ARBA" id="ARBA00022527"/>
    </source>
</evidence>
<dbReference type="PROSITE" id="PS00107">
    <property type="entry name" value="PROTEIN_KINASE_ATP"/>
    <property type="match status" value="1"/>
</dbReference>
<dbReference type="PANTHER" id="PTHR24057">
    <property type="entry name" value="GLYCOGEN SYNTHASE KINASE-3 ALPHA"/>
    <property type="match status" value="1"/>
</dbReference>
<dbReference type="EMBL" id="QLNQ01000001">
    <property type="protein sequence ID" value="RCK67367.1"/>
    <property type="molecule type" value="Genomic_DNA"/>
</dbReference>
<dbReference type="GO" id="GO:0030154">
    <property type="term" value="P:cell differentiation"/>
    <property type="evidence" value="ECO:0007669"/>
    <property type="project" value="TreeGrafter"/>
</dbReference>
<dbReference type="PROSITE" id="PS50011">
    <property type="entry name" value="PROTEIN_KINASE_DOM"/>
    <property type="match status" value="1"/>
</dbReference>
<feature type="region of interest" description="Disordered" evidence="8">
    <location>
        <begin position="72"/>
        <end position="146"/>
    </location>
</feature>
<dbReference type="GO" id="GO:0005634">
    <property type="term" value="C:nucleus"/>
    <property type="evidence" value="ECO:0007669"/>
    <property type="project" value="TreeGrafter"/>
</dbReference>
<reference evidence="10 11" key="1">
    <citation type="submission" date="2018-06" db="EMBL/GenBank/DDBJ databases">
        <title>Whole genome sequencing of Candida tropicalis (genome annotated by CSBL at Korea University).</title>
        <authorList>
            <person name="Ahn J."/>
        </authorList>
    </citation>
    <scope>NUCLEOTIDE SEQUENCE [LARGE SCALE GENOMIC DNA]</scope>
    <source>
        <strain evidence="10 11">ATCC 20962</strain>
    </source>
</reference>
<dbReference type="GO" id="GO:0030447">
    <property type="term" value="P:filamentous growth"/>
    <property type="evidence" value="ECO:0007669"/>
    <property type="project" value="UniProtKB-ARBA"/>
</dbReference>
<keyword evidence="11" id="KW-1185">Reference proteome</keyword>
<comment type="similarity">
    <text evidence="1">Belongs to the protein kinase superfamily. CMGC Ser/Thr protein kinase family. GSK-3 subfamily.</text>
</comment>
<evidence type="ECO:0000256" key="5">
    <source>
        <dbReference type="ARBA" id="ARBA00022777"/>
    </source>
</evidence>
<keyword evidence="4 7" id="KW-0547">Nucleotide-binding</keyword>